<evidence type="ECO:0000256" key="3">
    <source>
        <dbReference type="ARBA" id="ARBA00022475"/>
    </source>
</evidence>
<feature type="transmembrane region" description="Helical" evidence="11">
    <location>
        <begin position="20"/>
        <end position="41"/>
    </location>
</feature>
<comment type="similarity">
    <text evidence="9">Belongs to the GSP H family.</text>
</comment>
<reference evidence="13 14" key="1">
    <citation type="submission" date="2019-06" db="EMBL/GenBank/DDBJ databases">
        <title>Desulfobotulus mexicanus sp. nov., a novel sulfate-reducing bacterium isolated from the sediment of an alkaline crater lake in Mexico.</title>
        <authorList>
            <person name="Hirschler-Rea A."/>
        </authorList>
    </citation>
    <scope>NUCLEOTIDE SEQUENCE [LARGE SCALE GENOMIC DNA]</scope>
    <source>
        <strain evidence="13 14">PAR22N</strain>
    </source>
</reference>
<accession>A0A5Q4VFC8</accession>
<dbReference type="OrthoDB" id="9795612at2"/>
<keyword evidence="6 11" id="KW-0812">Transmembrane</keyword>
<dbReference type="GO" id="GO:0005886">
    <property type="term" value="C:plasma membrane"/>
    <property type="evidence" value="ECO:0007669"/>
    <property type="project" value="UniProtKB-SubCell"/>
</dbReference>
<feature type="domain" description="General secretion pathway GspH" evidence="12">
    <location>
        <begin position="56"/>
        <end position="146"/>
    </location>
</feature>
<proteinExistence type="inferred from homology"/>
<evidence type="ECO:0000256" key="11">
    <source>
        <dbReference type="SAM" id="Phobius"/>
    </source>
</evidence>
<dbReference type="AlphaFoldDB" id="A0A5Q4VFC8"/>
<dbReference type="InterPro" id="IPR045584">
    <property type="entry name" value="Pilin-like"/>
</dbReference>
<dbReference type="InterPro" id="IPR012902">
    <property type="entry name" value="N_methyl_site"/>
</dbReference>
<comment type="subcellular location">
    <subcellularLocation>
        <location evidence="1">Cell inner membrane</location>
        <topology evidence="1">Single-pass membrane protein</topology>
    </subcellularLocation>
</comment>
<dbReference type="Gene3D" id="3.30.700.10">
    <property type="entry name" value="Glycoprotein, Type 4 Pilin"/>
    <property type="match status" value="1"/>
</dbReference>
<dbReference type="EMBL" id="VDMB01000006">
    <property type="protein sequence ID" value="TYT75087.1"/>
    <property type="molecule type" value="Genomic_DNA"/>
</dbReference>
<evidence type="ECO:0000256" key="1">
    <source>
        <dbReference type="ARBA" id="ARBA00004377"/>
    </source>
</evidence>
<comment type="caution">
    <text evidence="13">The sequence shown here is derived from an EMBL/GenBank/DDBJ whole genome shotgun (WGS) entry which is preliminary data.</text>
</comment>
<organism evidence="13 14">
    <name type="scientific">Desulfobotulus mexicanus</name>
    <dbReference type="NCBI Taxonomy" id="2586642"/>
    <lineage>
        <taxon>Bacteria</taxon>
        <taxon>Pseudomonadati</taxon>
        <taxon>Thermodesulfobacteriota</taxon>
        <taxon>Desulfobacteria</taxon>
        <taxon>Desulfobacterales</taxon>
        <taxon>Desulfobacteraceae</taxon>
        <taxon>Desulfobotulus</taxon>
    </lineage>
</organism>
<sequence length="155" mass="16959">MSGFSDVEKVSLGNQQGLTLIELMIALAIFAILCGIGIPRFQEQVQRYKFQSASLELYSIFLFTKSEAVRQGRDVGLLIEGDTAKVFLGDNKDSVLRTFKLCSAIRINEAGSNKKEFVFNRRGMTNSWGTLAFEGAGGTRKIVVSSPANIRVDAG</sequence>
<dbReference type="GO" id="GO:0015627">
    <property type="term" value="C:type II protein secretion system complex"/>
    <property type="evidence" value="ECO:0007669"/>
    <property type="project" value="InterPro"/>
</dbReference>
<keyword evidence="8 11" id="KW-0472">Membrane</keyword>
<keyword evidence="7 11" id="KW-1133">Transmembrane helix</keyword>
<name>A0A5Q4VFC8_9BACT</name>
<keyword evidence="4" id="KW-0488">Methylation</keyword>
<evidence type="ECO:0000256" key="7">
    <source>
        <dbReference type="ARBA" id="ARBA00022989"/>
    </source>
</evidence>
<keyword evidence="3" id="KW-1003">Cell membrane</keyword>
<evidence type="ECO:0000256" key="2">
    <source>
        <dbReference type="ARBA" id="ARBA00021549"/>
    </source>
</evidence>
<evidence type="ECO:0000259" key="12">
    <source>
        <dbReference type="Pfam" id="PF12019"/>
    </source>
</evidence>
<evidence type="ECO:0000313" key="13">
    <source>
        <dbReference type="EMBL" id="TYT75087.1"/>
    </source>
</evidence>
<evidence type="ECO:0000256" key="10">
    <source>
        <dbReference type="ARBA" id="ARBA00030775"/>
    </source>
</evidence>
<evidence type="ECO:0000256" key="8">
    <source>
        <dbReference type="ARBA" id="ARBA00023136"/>
    </source>
</evidence>
<keyword evidence="5" id="KW-0997">Cell inner membrane</keyword>
<dbReference type="InterPro" id="IPR022346">
    <property type="entry name" value="T2SS_GspH"/>
</dbReference>
<evidence type="ECO:0000256" key="4">
    <source>
        <dbReference type="ARBA" id="ARBA00022481"/>
    </source>
</evidence>
<keyword evidence="14" id="KW-1185">Reference proteome</keyword>
<dbReference type="Pfam" id="PF12019">
    <property type="entry name" value="GspH"/>
    <property type="match status" value="1"/>
</dbReference>
<dbReference type="NCBIfam" id="TIGR02532">
    <property type="entry name" value="IV_pilin_GFxxxE"/>
    <property type="match status" value="1"/>
</dbReference>
<gene>
    <name evidence="13" type="ORF">FIM25_06750</name>
</gene>
<protein>
    <recommendedName>
        <fullName evidence="2">Type II secretion system protein H</fullName>
    </recommendedName>
    <alternativeName>
        <fullName evidence="10">General secretion pathway protein H</fullName>
    </alternativeName>
</protein>
<evidence type="ECO:0000313" key="14">
    <source>
        <dbReference type="Proteomes" id="UP000321899"/>
    </source>
</evidence>
<evidence type="ECO:0000256" key="6">
    <source>
        <dbReference type="ARBA" id="ARBA00022692"/>
    </source>
</evidence>
<evidence type="ECO:0000256" key="5">
    <source>
        <dbReference type="ARBA" id="ARBA00022519"/>
    </source>
</evidence>
<dbReference type="SUPFAM" id="SSF54523">
    <property type="entry name" value="Pili subunits"/>
    <property type="match status" value="1"/>
</dbReference>
<dbReference type="Proteomes" id="UP000321899">
    <property type="component" value="Unassembled WGS sequence"/>
</dbReference>
<dbReference type="Pfam" id="PF07963">
    <property type="entry name" value="N_methyl"/>
    <property type="match status" value="1"/>
</dbReference>
<evidence type="ECO:0000256" key="9">
    <source>
        <dbReference type="ARBA" id="ARBA00025772"/>
    </source>
</evidence>
<dbReference type="RefSeq" id="WP_139447600.1">
    <property type="nucleotide sequence ID" value="NZ_VDMB01000006.1"/>
</dbReference>
<dbReference type="GO" id="GO:0015628">
    <property type="term" value="P:protein secretion by the type II secretion system"/>
    <property type="evidence" value="ECO:0007669"/>
    <property type="project" value="InterPro"/>
</dbReference>